<dbReference type="RefSeq" id="WP_067983240.1">
    <property type="nucleotide sequence ID" value="NZ_VMSD01000004.1"/>
</dbReference>
<dbReference type="PANTHER" id="PTHR48104">
    <property type="entry name" value="METACASPASE-4"/>
    <property type="match status" value="1"/>
</dbReference>
<dbReference type="Proteomes" id="UP000798951">
    <property type="component" value="Unassembled WGS sequence"/>
</dbReference>
<evidence type="ECO:0000259" key="1">
    <source>
        <dbReference type="Pfam" id="PF00656"/>
    </source>
</evidence>
<name>A0ABQ6YMC2_9NOCA</name>
<reference evidence="2 3" key="1">
    <citation type="submission" date="2019-07" db="EMBL/GenBank/DDBJ databases">
        <title>Genomic Encyclopedia of Type Strains, Phase IV (KMG-IV): sequencing the most valuable type-strain genomes for metagenomic binning, comparative biology and taxonomic classification.</title>
        <authorList>
            <person name="Goeker M."/>
        </authorList>
    </citation>
    <scope>NUCLEOTIDE SEQUENCE [LARGE SCALE GENOMIC DNA]</scope>
    <source>
        <strain evidence="2 3">DSM 44831</strain>
    </source>
</reference>
<gene>
    <name evidence="2" type="ORF">FNL39_104250</name>
</gene>
<keyword evidence="3" id="KW-1185">Reference proteome</keyword>
<protein>
    <submittedName>
        <fullName evidence="2">Caspase domain-containing protein</fullName>
    </submittedName>
</protein>
<proteinExistence type="predicted"/>
<dbReference type="InterPro" id="IPR011600">
    <property type="entry name" value="Pept_C14_caspase"/>
</dbReference>
<accession>A0ABQ6YMC2</accession>
<dbReference type="Pfam" id="PF00656">
    <property type="entry name" value="Peptidase_C14"/>
    <property type="match status" value="1"/>
</dbReference>
<dbReference type="EMBL" id="VMSD01000004">
    <property type="protein sequence ID" value="KAF0846828.1"/>
    <property type="molecule type" value="Genomic_DNA"/>
</dbReference>
<dbReference type="PANTHER" id="PTHR48104:SF30">
    <property type="entry name" value="METACASPASE-1"/>
    <property type="match status" value="1"/>
</dbReference>
<dbReference type="Gene3D" id="3.40.50.1460">
    <property type="match status" value="1"/>
</dbReference>
<evidence type="ECO:0000313" key="3">
    <source>
        <dbReference type="Proteomes" id="UP000798951"/>
    </source>
</evidence>
<evidence type="ECO:0000313" key="2">
    <source>
        <dbReference type="EMBL" id="KAF0846828.1"/>
    </source>
</evidence>
<feature type="domain" description="Peptidase C14 caspase" evidence="1">
    <location>
        <begin position="17"/>
        <end position="270"/>
    </location>
</feature>
<comment type="caution">
    <text evidence="2">The sequence shown here is derived from an EMBL/GenBank/DDBJ whole genome shotgun (WGS) entry which is preliminary data.</text>
</comment>
<dbReference type="InterPro" id="IPR050452">
    <property type="entry name" value="Metacaspase"/>
</dbReference>
<organism evidence="2 3">
    <name type="scientific">Nocardia caishijiensis</name>
    <dbReference type="NCBI Taxonomy" id="184756"/>
    <lineage>
        <taxon>Bacteria</taxon>
        <taxon>Bacillati</taxon>
        <taxon>Actinomycetota</taxon>
        <taxon>Actinomycetes</taxon>
        <taxon>Mycobacteriales</taxon>
        <taxon>Nocardiaceae</taxon>
        <taxon>Nocardia</taxon>
    </lineage>
</organism>
<sequence>MSGYSLHIGLNRVDPAAYGGWDGALAGCVNDANSMAGLAAAQGFATSVTLLDSAATSFAIIGEIGQLATNAQPGDLVLITYSGHGGQAWDVDGEEDDNQDETWVAYDRQIVDDELFQMWRQFAAGVRVVVCSDSCHSGTVVRDAFTRDSRAAIATVAESAYADAPAAPTVVQGSPKAMPREVQSEDNKRRRQLYSFVQRLSGPQSRSDLRASVVLLSGCQDSQLSYDGPVNGQFTGSLLEVWANGAFTGGYTQFHRQIMNIMPPDQVPNLFPLNAGADFLDQRPFTP</sequence>